<comment type="caution">
    <text evidence="1">The sequence shown here is derived from an EMBL/GenBank/DDBJ whole genome shotgun (WGS) entry which is preliminary data.</text>
</comment>
<reference evidence="1" key="2">
    <citation type="submission" date="2017-10" db="EMBL/GenBank/DDBJ databases">
        <title>Ladona fulva Genome sequencing and assembly.</title>
        <authorList>
            <person name="Murali S."/>
            <person name="Richards S."/>
            <person name="Bandaranaike D."/>
            <person name="Bellair M."/>
            <person name="Blankenburg K."/>
            <person name="Chao H."/>
            <person name="Dinh H."/>
            <person name="Doddapaneni H."/>
            <person name="Dugan-Rocha S."/>
            <person name="Elkadiri S."/>
            <person name="Gnanaolivu R."/>
            <person name="Hernandez B."/>
            <person name="Skinner E."/>
            <person name="Javaid M."/>
            <person name="Lee S."/>
            <person name="Li M."/>
            <person name="Ming W."/>
            <person name="Munidasa M."/>
            <person name="Muniz J."/>
            <person name="Nguyen L."/>
            <person name="Hughes D."/>
            <person name="Osuji N."/>
            <person name="Pu L.-L."/>
            <person name="Puazo M."/>
            <person name="Qu C."/>
            <person name="Quiroz J."/>
            <person name="Raj R."/>
            <person name="Weissenberger G."/>
            <person name="Xin Y."/>
            <person name="Zou X."/>
            <person name="Han Y."/>
            <person name="Worley K."/>
            <person name="Muzny D."/>
            <person name="Gibbs R."/>
        </authorList>
    </citation>
    <scope>NUCLEOTIDE SEQUENCE</scope>
    <source>
        <strain evidence="1">Sampled in the wild</strain>
    </source>
</reference>
<keyword evidence="2" id="KW-1185">Reference proteome</keyword>
<protein>
    <submittedName>
        <fullName evidence="1">Uncharacterized protein</fullName>
    </submittedName>
</protein>
<proteinExistence type="predicted"/>
<gene>
    <name evidence="1" type="ORF">J437_LFUL001838</name>
</gene>
<name>A0A8K0JTT3_LADFU</name>
<sequence length="127" mass="14787">MNMSTVLKDYNFMMGGVDQVDQHISDYLIIRKRVCKVSTTRLNINIRPFWHICKTFQIMFLPQPRRVIQLQFVLCVQIKDIQNAKKTPCIKRWRLGSGGRRSWMAASSFKRDKDTSTGMSGIVVMTQ</sequence>
<feature type="non-terminal residue" evidence="1">
    <location>
        <position position="1"/>
    </location>
</feature>
<evidence type="ECO:0000313" key="1">
    <source>
        <dbReference type="EMBL" id="KAG8222296.1"/>
    </source>
</evidence>
<dbReference type="AlphaFoldDB" id="A0A8K0JTT3"/>
<dbReference type="EMBL" id="KZ308129">
    <property type="protein sequence ID" value="KAG8222296.1"/>
    <property type="molecule type" value="Genomic_DNA"/>
</dbReference>
<reference evidence="1" key="1">
    <citation type="submission" date="2013-04" db="EMBL/GenBank/DDBJ databases">
        <authorList>
            <person name="Qu J."/>
            <person name="Murali S.C."/>
            <person name="Bandaranaike D."/>
            <person name="Bellair M."/>
            <person name="Blankenburg K."/>
            <person name="Chao H."/>
            <person name="Dinh H."/>
            <person name="Doddapaneni H."/>
            <person name="Downs B."/>
            <person name="Dugan-Rocha S."/>
            <person name="Elkadiri S."/>
            <person name="Gnanaolivu R.D."/>
            <person name="Hernandez B."/>
            <person name="Javaid M."/>
            <person name="Jayaseelan J.C."/>
            <person name="Lee S."/>
            <person name="Li M."/>
            <person name="Ming W."/>
            <person name="Munidasa M."/>
            <person name="Muniz J."/>
            <person name="Nguyen L."/>
            <person name="Ongeri F."/>
            <person name="Osuji N."/>
            <person name="Pu L.-L."/>
            <person name="Puazo M."/>
            <person name="Qu C."/>
            <person name="Quiroz J."/>
            <person name="Raj R."/>
            <person name="Weissenberger G."/>
            <person name="Xin Y."/>
            <person name="Zou X."/>
            <person name="Han Y."/>
            <person name="Richards S."/>
            <person name="Worley K."/>
            <person name="Muzny D."/>
            <person name="Gibbs R."/>
        </authorList>
    </citation>
    <scope>NUCLEOTIDE SEQUENCE</scope>
    <source>
        <strain evidence="1">Sampled in the wild</strain>
    </source>
</reference>
<dbReference type="Proteomes" id="UP000792457">
    <property type="component" value="Unassembled WGS sequence"/>
</dbReference>
<organism evidence="1 2">
    <name type="scientific">Ladona fulva</name>
    <name type="common">Scarce chaser dragonfly</name>
    <name type="synonym">Libellula fulva</name>
    <dbReference type="NCBI Taxonomy" id="123851"/>
    <lineage>
        <taxon>Eukaryota</taxon>
        <taxon>Metazoa</taxon>
        <taxon>Ecdysozoa</taxon>
        <taxon>Arthropoda</taxon>
        <taxon>Hexapoda</taxon>
        <taxon>Insecta</taxon>
        <taxon>Pterygota</taxon>
        <taxon>Palaeoptera</taxon>
        <taxon>Odonata</taxon>
        <taxon>Epiprocta</taxon>
        <taxon>Anisoptera</taxon>
        <taxon>Libelluloidea</taxon>
        <taxon>Libellulidae</taxon>
        <taxon>Ladona</taxon>
    </lineage>
</organism>
<evidence type="ECO:0000313" key="2">
    <source>
        <dbReference type="Proteomes" id="UP000792457"/>
    </source>
</evidence>
<accession>A0A8K0JTT3</accession>